<sequence length="182" mass="19888">MTANHPWSQDAFLATLAFAAERHGDQKTPAGFPYVTHLASVAQEVMAALAAEPGRNGTLAVTAALLHDVIEDTATSPEMVAERFGPDILAAVMALTKNPDLPKERRMPDSLERIRAQPQEVWMVKLADRIVNLGPPPAHWSRDKMAAYRAEAEAILSALRDASPFLACRLELRITGYGIHLK</sequence>
<dbReference type="STRING" id="342108.amb1697"/>
<dbReference type="HOGENOM" id="CLU_084517_3_0_5"/>
<dbReference type="SMART" id="SM00471">
    <property type="entry name" value="HDc"/>
    <property type="match status" value="1"/>
</dbReference>
<organism evidence="2 3">
    <name type="scientific">Paramagnetospirillum magneticum (strain ATCC 700264 / AMB-1)</name>
    <name type="common">Magnetospirillum magneticum</name>
    <dbReference type="NCBI Taxonomy" id="342108"/>
    <lineage>
        <taxon>Bacteria</taxon>
        <taxon>Pseudomonadati</taxon>
        <taxon>Pseudomonadota</taxon>
        <taxon>Alphaproteobacteria</taxon>
        <taxon>Rhodospirillales</taxon>
        <taxon>Magnetospirillaceae</taxon>
        <taxon>Paramagnetospirillum</taxon>
    </lineage>
</organism>
<dbReference type="PANTHER" id="PTHR46246">
    <property type="entry name" value="GUANOSINE-3',5'-BIS(DIPHOSPHATE) 3'-PYROPHOSPHOHYDROLASE MESH1"/>
    <property type="match status" value="1"/>
</dbReference>
<dbReference type="InterPro" id="IPR052194">
    <property type="entry name" value="MESH1"/>
</dbReference>
<evidence type="ECO:0000313" key="2">
    <source>
        <dbReference type="EMBL" id="BAE50501.1"/>
    </source>
</evidence>
<dbReference type="SUPFAM" id="SSF109604">
    <property type="entry name" value="HD-domain/PDEase-like"/>
    <property type="match status" value="1"/>
</dbReference>
<evidence type="ECO:0000259" key="1">
    <source>
        <dbReference type="SMART" id="SM00471"/>
    </source>
</evidence>
<gene>
    <name evidence="2" type="ordered locus">amb1697</name>
</gene>
<dbReference type="CDD" id="cd00077">
    <property type="entry name" value="HDc"/>
    <property type="match status" value="1"/>
</dbReference>
<dbReference type="KEGG" id="mag:amb1697"/>
<dbReference type="GO" id="GO:0008893">
    <property type="term" value="F:guanosine-3',5'-bis(diphosphate) 3'-diphosphatase activity"/>
    <property type="evidence" value="ECO:0007669"/>
    <property type="project" value="TreeGrafter"/>
</dbReference>
<protein>
    <submittedName>
        <fullName evidence="2">Guanosine polyphosphate pyrophosphohydrolase/synthetase</fullName>
    </submittedName>
</protein>
<feature type="domain" description="HD/PDEase" evidence="1">
    <location>
        <begin position="30"/>
        <end position="142"/>
    </location>
</feature>
<name>Q2W6M4_PARM1</name>
<dbReference type="AlphaFoldDB" id="Q2W6M4"/>
<dbReference type="Gene3D" id="1.10.3210.10">
    <property type="entry name" value="Hypothetical protein af1432"/>
    <property type="match status" value="1"/>
</dbReference>
<reference evidence="2 3" key="1">
    <citation type="journal article" date="2005" name="DNA Res.">
        <title>Complete genome sequence of the facultative anaerobic magnetotactic bacterium Magnetospirillum sp. strain AMB-1.</title>
        <authorList>
            <person name="Matsunaga T."/>
            <person name="Okamura Y."/>
            <person name="Fukuda Y."/>
            <person name="Wahyudi A.T."/>
            <person name="Murase Y."/>
            <person name="Takeyama H."/>
        </authorList>
    </citation>
    <scope>NUCLEOTIDE SEQUENCE [LARGE SCALE GENOMIC DNA]</scope>
    <source>
        <strain evidence="3">ATCC 700264 / AMB-1</strain>
    </source>
</reference>
<dbReference type="PANTHER" id="PTHR46246:SF1">
    <property type="entry name" value="GUANOSINE-3',5'-BIS(DIPHOSPHATE) 3'-PYROPHOSPHOHYDROLASE MESH1"/>
    <property type="match status" value="1"/>
</dbReference>
<dbReference type="Proteomes" id="UP000007058">
    <property type="component" value="Chromosome"/>
</dbReference>
<keyword evidence="3" id="KW-1185">Reference proteome</keyword>
<dbReference type="InterPro" id="IPR003607">
    <property type="entry name" value="HD/PDEase_dom"/>
</dbReference>
<proteinExistence type="predicted"/>
<dbReference type="Pfam" id="PF13328">
    <property type="entry name" value="HD_4"/>
    <property type="match status" value="1"/>
</dbReference>
<accession>Q2W6M4</accession>
<dbReference type="RefSeq" id="WP_011384105.1">
    <property type="nucleotide sequence ID" value="NC_007626.1"/>
</dbReference>
<dbReference type="OrthoDB" id="114045at2"/>
<dbReference type="EMBL" id="AP007255">
    <property type="protein sequence ID" value="BAE50501.1"/>
    <property type="molecule type" value="Genomic_DNA"/>
</dbReference>
<evidence type="ECO:0000313" key="3">
    <source>
        <dbReference type="Proteomes" id="UP000007058"/>
    </source>
</evidence>